<dbReference type="InterPro" id="IPR001926">
    <property type="entry name" value="TrpB-like_PALP"/>
</dbReference>
<organism evidence="13 14">
    <name type="scientific">Rubrivivax benzoatilyticus</name>
    <dbReference type="NCBI Taxonomy" id="316997"/>
    <lineage>
        <taxon>Bacteria</taxon>
        <taxon>Pseudomonadati</taxon>
        <taxon>Pseudomonadota</taxon>
        <taxon>Betaproteobacteria</taxon>
        <taxon>Burkholderiales</taxon>
        <taxon>Sphaerotilaceae</taxon>
        <taxon>Rubrivivax</taxon>
    </lineage>
</organism>
<keyword evidence="9 11" id="KW-0456">Lyase</keyword>
<comment type="subunit">
    <text evidence="4 11">Tetramer of two alpha and two beta chains.</text>
</comment>
<comment type="catalytic activity">
    <reaction evidence="10 11">
        <text>(1S,2R)-1-C-(indol-3-yl)glycerol 3-phosphate + L-serine = D-glyceraldehyde 3-phosphate + L-tryptophan + H2O</text>
        <dbReference type="Rhea" id="RHEA:10532"/>
        <dbReference type="ChEBI" id="CHEBI:15377"/>
        <dbReference type="ChEBI" id="CHEBI:33384"/>
        <dbReference type="ChEBI" id="CHEBI:57912"/>
        <dbReference type="ChEBI" id="CHEBI:58866"/>
        <dbReference type="ChEBI" id="CHEBI:59776"/>
        <dbReference type="EC" id="4.2.1.20"/>
    </reaction>
</comment>
<dbReference type="SUPFAM" id="SSF53686">
    <property type="entry name" value="Tryptophan synthase beta subunit-like PLP-dependent enzymes"/>
    <property type="match status" value="1"/>
</dbReference>
<dbReference type="PANTHER" id="PTHR48077">
    <property type="entry name" value="TRYPTOPHAN SYNTHASE-RELATED"/>
    <property type="match status" value="1"/>
</dbReference>
<evidence type="ECO:0000256" key="6">
    <source>
        <dbReference type="ARBA" id="ARBA00022822"/>
    </source>
</evidence>
<keyword evidence="6 11" id="KW-0822">Tryptophan biosynthesis</keyword>
<dbReference type="RefSeq" id="WP_009855431.1">
    <property type="nucleotide sequence ID" value="NZ_JAAOCD010000001.1"/>
</dbReference>
<dbReference type="InterPro" id="IPR006653">
    <property type="entry name" value="Trp_synth_b_CS"/>
</dbReference>
<feature type="domain" description="Tryptophan synthase beta chain-like PALP" evidence="12">
    <location>
        <begin position="58"/>
        <end position="380"/>
    </location>
</feature>
<evidence type="ECO:0000313" key="13">
    <source>
        <dbReference type="EMBL" id="NHK97353.1"/>
    </source>
</evidence>
<keyword evidence="5 11" id="KW-0028">Amino-acid biosynthesis</keyword>
<keyword evidence="8 11" id="KW-0057">Aromatic amino acid biosynthesis</keyword>
<name>A0ABX0HRT5_9BURK</name>
<dbReference type="Gene3D" id="3.40.50.1100">
    <property type="match status" value="2"/>
</dbReference>
<dbReference type="PIRSF" id="PIRSF001413">
    <property type="entry name" value="Trp_syn_beta"/>
    <property type="match status" value="1"/>
</dbReference>
<evidence type="ECO:0000256" key="8">
    <source>
        <dbReference type="ARBA" id="ARBA00023141"/>
    </source>
</evidence>
<comment type="function">
    <text evidence="11">The beta subunit is responsible for the synthesis of L-tryptophan from indole and L-serine.</text>
</comment>
<proteinExistence type="inferred from homology"/>
<reference evidence="13 14" key="1">
    <citation type="submission" date="2020-03" db="EMBL/GenBank/DDBJ databases">
        <title>Rubrivivax benzoatilyticus JA2 (sequenced after 10 years sub-culturing).</title>
        <authorList>
            <person name="Gupta D."/>
            <person name="Chintalapati S."/>
            <person name="Chintalapati V.R."/>
        </authorList>
    </citation>
    <scope>NUCLEOTIDE SEQUENCE [LARGE SCALE GENOMIC DNA]</scope>
    <source>
        <strain evidence="13 14">JA2-Mal</strain>
    </source>
</reference>
<dbReference type="InterPro" id="IPR036052">
    <property type="entry name" value="TrpB-like_PALP_sf"/>
</dbReference>
<evidence type="ECO:0000256" key="2">
    <source>
        <dbReference type="ARBA" id="ARBA00004733"/>
    </source>
</evidence>
<gene>
    <name evidence="11 13" type="primary">trpB</name>
    <name evidence="13" type="ORF">G7087_03090</name>
</gene>
<dbReference type="CDD" id="cd06446">
    <property type="entry name" value="Trp-synth_B"/>
    <property type="match status" value="1"/>
</dbReference>
<dbReference type="InterPro" id="IPR023026">
    <property type="entry name" value="Trp_synth_beta/beta-like"/>
</dbReference>
<dbReference type="PROSITE" id="PS00168">
    <property type="entry name" value="TRP_SYNTHASE_BETA"/>
    <property type="match status" value="1"/>
</dbReference>
<evidence type="ECO:0000256" key="11">
    <source>
        <dbReference type="HAMAP-Rule" id="MF_00133"/>
    </source>
</evidence>
<comment type="pathway">
    <text evidence="2 11">Amino-acid biosynthesis; L-tryptophan biosynthesis; L-tryptophan from chorismate: step 5/5.</text>
</comment>
<feature type="modified residue" description="N6-(pyridoxal phosphate)lysine" evidence="11">
    <location>
        <position position="92"/>
    </location>
</feature>
<evidence type="ECO:0000256" key="4">
    <source>
        <dbReference type="ARBA" id="ARBA00011270"/>
    </source>
</evidence>
<comment type="caution">
    <text evidence="13">The sequence shown here is derived from an EMBL/GenBank/DDBJ whole genome shotgun (WGS) entry which is preliminary data.</text>
</comment>
<dbReference type="InterPro" id="IPR006654">
    <property type="entry name" value="Trp_synth_beta"/>
</dbReference>
<dbReference type="EC" id="4.2.1.20" evidence="11"/>
<evidence type="ECO:0000256" key="7">
    <source>
        <dbReference type="ARBA" id="ARBA00022898"/>
    </source>
</evidence>
<protein>
    <recommendedName>
        <fullName evidence="11">Tryptophan synthase beta chain</fullName>
        <ecNumber evidence="11">4.2.1.20</ecNumber>
    </recommendedName>
</protein>
<evidence type="ECO:0000256" key="3">
    <source>
        <dbReference type="ARBA" id="ARBA00009982"/>
    </source>
</evidence>
<dbReference type="GO" id="GO:0004834">
    <property type="term" value="F:tryptophan synthase activity"/>
    <property type="evidence" value="ECO:0007669"/>
    <property type="project" value="UniProtKB-EC"/>
</dbReference>
<keyword evidence="7 11" id="KW-0663">Pyridoxal phosphate</keyword>
<dbReference type="NCBIfam" id="TIGR00263">
    <property type="entry name" value="trpB"/>
    <property type="match status" value="1"/>
</dbReference>
<evidence type="ECO:0000256" key="10">
    <source>
        <dbReference type="ARBA" id="ARBA00049047"/>
    </source>
</evidence>
<comment type="cofactor">
    <cofactor evidence="1 11">
        <name>pyridoxal 5'-phosphate</name>
        <dbReference type="ChEBI" id="CHEBI:597326"/>
    </cofactor>
</comment>
<dbReference type="Proteomes" id="UP000802098">
    <property type="component" value="Unassembled WGS sequence"/>
</dbReference>
<dbReference type="HAMAP" id="MF_00133">
    <property type="entry name" value="Trp_synth_beta"/>
    <property type="match status" value="1"/>
</dbReference>
<sequence length="415" mass="44846">MLNYDQPDARGHFGPYGGSFVAETLTHALHELQDAYARYRDDPEFVAEYRDELKHFVGRPSPIYHAARTSRELGGAQIYLKREDLNHTGAHKINNVIGQALLARRMGKPRVIAETGAGQHGVATATICARYGLECVVYMGAEDVKRQSPNVYRMHLLGAKVVPVESGSKTLKDALNEALRDWVTNVENTFYIIGTVAGPAPYPAMVRDFQRVIGDECLQQMPELAGRQPDAVIACVGGGSNAMGIFYPYIRHEGTRLIGVEAAGQGLDSGKHAASLSAGSPGVLHGNRTYLLQDDNGQIIETHSVSAGLDYPGVGPEHAYLKDIGRAEYVGITDDEALKAFHHLCRTEGIIPALESSHALAHAMKIAPTMRSDQILLVNLSGRGDKDIGTVADLSGADFYCRPSCRGQSVKGGAQ</sequence>
<keyword evidence="14" id="KW-1185">Reference proteome</keyword>
<dbReference type="EMBL" id="JAAOCD010000001">
    <property type="protein sequence ID" value="NHK97353.1"/>
    <property type="molecule type" value="Genomic_DNA"/>
</dbReference>
<dbReference type="Pfam" id="PF00291">
    <property type="entry name" value="PALP"/>
    <property type="match status" value="1"/>
</dbReference>
<evidence type="ECO:0000259" key="12">
    <source>
        <dbReference type="Pfam" id="PF00291"/>
    </source>
</evidence>
<evidence type="ECO:0000256" key="9">
    <source>
        <dbReference type="ARBA" id="ARBA00023239"/>
    </source>
</evidence>
<evidence type="ECO:0000256" key="1">
    <source>
        <dbReference type="ARBA" id="ARBA00001933"/>
    </source>
</evidence>
<dbReference type="PANTHER" id="PTHR48077:SF3">
    <property type="entry name" value="TRYPTOPHAN SYNTHASE"/>
    <property type="match status" value="1"/>
</dbReference>
<evidence type="ECO:0000256" key="5">
    <source>
        <dbReference type="ARBA" id="ARBA00022605"/>
    </source>
</evidence>
<comment type="similarity">
    <text evidence="3 11">Belongs to the TrpB family.</text>
</comment>
<evidence type="ECO:0000313" key="14">
    <source>
        <dbReference type="Proteomes" id="UP000802098"/>
    </source>
</evidence>
<accession>A0ABX0HRT5</accession>